<dbReference type="InParanoid" id="A0A2J7PW67"/>
<protein>
    <submittedName>
        <fullName evidence="1">Uncharacterized protein</fullName>
    </submittedName>
</protein>
<organism evidence="1 2">
    <name type="scientific">Cryptotermes secundus</name>
    <dbReference type="NCBI Taxonomy" id="105785"/>
    <lineage>
        <taxon>Eukaryota</taxon>
        <taxon>Metazoa</taxon>
        <taxon>Ecdysozoa</taxon>
        <taxon>Arthropoda</taxon>
        <taxon>Hexapoda</taxon>
        <taxon>Insecta</taxon>
        <taxon>Pterygota</taxon>
        <taxon>Neoptera</taxon>
        <taxon>Polyneoptera</taxon>
        <taxon>Dictyoptera</taxon>
        <taxon>Blattodea</taxon>
        <taxon>Blattoidea</taxon>
        <taxon>Termitoidae</taxon>
        <taxon>Kalotermitidae</taxon>
        <taxon>Cryptotermitinae</taxon>
        <taxon>Cryptotermes</taxon>
    </lineage>
</organism>
<name>A0A2J7PW67_9NEOP</name>
<sequence length="76" mass="8507">MNCLLANQERSEEGGIRMLCRRGGGTQREKRKCGLPDVIYVNSPPVTPFGNTTNALIDEYLYIKYVSCVRIAEVVV</sequence>
<evidence type="ECO:0000313" key="2">
    <source>
        <dbReference type="Proteomes" id="UP000235965"/>
    </source>
</evidence>
<dbReference type="Proteomes" id="UP000235965">
    <property type="component" value="Unassembled WGS sequence"/>
</dbReference>
<keyword evidence="2" id="KW-1185">Reference proteome</keyword>
<dbReference type="EMBL" id="NEVH01020937">
    <property type="protein sequence ID" value="PNF20571.1"/>
    <property type="molecule type" value="Genomic_DNA"/>
</dbReference>
<proteinExistence type="predicted"/>
<dbReference type="AlphaFoldDB" id="A0A2J7PW67"/>
<evidence type="ECO:0000313" key="1">
    <source>
        <dbReference type="EMBL" id="PNF20571.1"/>
    </source>
</evidence>
<accession>A0A2J7PW67</accession>
<reference evidence="1 2" key="1">
    <citation type="submission" date="2017-12" db="EMBL/GenBank/DDBJ databases">
        <title>Hemimetabolous genomes reveal molecular basis of termite eusociality.</title>
        <authorList>
            <person name="Harrison M.C."/>
            <person name="Jongepier E."/>
            <person name="Robertson H.M."/>
            <person name="Arning N."/>
            <person name="Bitard-Feildel T."/>
            <person name="Chao H."/>
            <person name="Childers C.P."/>
            <person name="Dinh H."/>
            <person name="Doddapaneni H."/>
            <person name="Dugan S."/>
            <person name="Gowin J."/>
            <person name="Greiner C."/>
            <person name="Han Y."/>
            <person name="Hu H."/>
            <person name="Hughes D.S.T."/>
            <person name="Huylmans A.-K."/>
            <person name="Kemena C."/>
            <person name="Kremer L.P.M."/>
            <person name="Lee S.L."/>
            <person name="Lopez-Ezquerra A."/>
            <person name="Mallet L."/>
            <person name="Monroy-Kuhn J.M."/>
            <person name="Moser A."/>
            <person name="Murali S.C."/>
            <person name="Muzny D.M."/>
            <person name="Otani S."/>
            <person name="Piulachs M.-D."/>
            <person name="Poelchau M."/>
            <person name="Qu J."/>
            <person name="Schaub F."/>
            <person name="Wada-Katsumata A."/>
            <person name="Worley K.C."/>
            <person name="Xie Q."/>
            <person name="Ylla G."/>
            <person name="Poulsen M."/>
            <person name="Gibbs R.A."/>
            <person name="Schal C."/>
            <person name="Richards S."/>
            <person name="Belles X."/>
            <person name="Korb J."/>
            <person name="Bornberg-Bauer E."/>
        </authorList>
    </citation>
    <scope>NUCLEOTIDE SEQUENCE [LARGE SCALE GENOMIC DNA]</scope>
    <source>
        <tissue evidence="1">Whole body</tissue>
    </source>
</reference>
<comment type="caution">
    <text evidence="1">The sequence shown here is derived from an EMBL/GenBank/DDBJ whole genome shotgun (WGS) entry which is preliminary data.</text>
</comment>
<gene>
    <name evidence="1" type="ORF">B7P43_G04872</name>
</gene>